<dbReference type="InterPro" id="IPR010982">
    <property type="entry name" value="Lambda_DNA-bd_dom_sf"/>
</dbReference>
<feature type="domain" description="HTH cro/C1-type" evidence="4">
    <location>
        <begin position="10"/>
        <end position="64"/>
    </location>
</feature>
<dbReference type="SMART" id="SM00530">
    <property type="entry name" value="HTH_XRE"/>
    <property type="match status" value="1"/>
</dbReference>
<name>A0A6N3G9G6_ENTCA</name>
<protein>
    <submittedName>
        <fullName evidence="5">Helix-turn-helix transcriptional regulator</fullName>
    </submittedName>
    <submittedName>
        <fullName evidence="6">Transcriptional repressor DicA</fullName>
    </submittedName>
</protein>
<sequence>MSESILSIKLKEYRIANSLTQQELAEILDVSDKSISKWELGDTYPSKKNVIKISELLGISIEILLIEEIVEDRQKENKLIRYIVPVLLVSIFIMTVLNLVNLKTIRNQADEITEKSNEVQKQKKELDKLYNYTVTFVLAPKTPYTDFKEFIENYVNNLNNEIYVYNGEDHIVLSFNMGAHNNDEIEFIFQEIKREAPGLTNSEYHATP</sequence>
<evidence type="ECO:0000256" key="1">
    <source>
        <dbReference type="ARBA" id="ARBA00023125"/>
    </source>
</evidence>
<dbReference type="RefSeq" id="WP_005231958.1">
    <property type="nucleotide sequence ID" value="NZ_CACRTX010000018.1"/>
</dbReference>
<dbReference type="InterPro" id="IPR001387">
    <property type="entry name" value="Cro/C1-type_HTH"/>
</dbReference>
<keyword evidence="3" id="KW-0812">Transmembrane</keyword>
<dbReference type="PANTHER" id="PTHR46558:SF4">
    <property type="entry name" value="DNA-BIDING PHAGE PROTEIN"/>
    <property type="match status" value="1"/>
</dbReference>
<dbReference type="Proteomes" id="UP001268896">
    <property type="component" value="Unassembled WGS sequence"/>
</dbReference>
<keyword evidence="3" id="KW-1133">Transmembrane helix</keyword>
<dbReference type="GO" id="GO:0003677">
    <property type="term" value="F:DNA binding"/>
    <property type="evidence" value="ECO:0007669"/>
    <property type="project" value="UniProtKB-KW"/>
</dbReference>
<organism evidence="6">
    <name type="scientific">Enterococcus casseliflavus</name>
    <name type="common">Enterococcus flavescens</name>
    <dbReference type="NCBI Taxonomy" id="37734"/>
    <lineage>
        <taxon>Bacteria</taxon>
        <taxon>Bacillati</taxon>
        <taxon>Bacillota</taxon>
        <taxon>Bacilli</taxon>
        <taxon>Lactobacillales</taxon>
        <taxon>Enterococcaceae</taxon>
        <taxon>Enterococcus</taxon>
    </lineage>
</organism>
<dbReference type="CDD" id="cd00093">
    <property type="entry name" value="HTH_XRE"/>
    <property type="match status" value="1"/>
</dbReference>
<dbReference type="EMBL" id="CACRTX010000018">
    <property type="protein sequence ID" value="VYU60856.1"/>
    <property type="molecule type" value="Genomic_DNA"/>
</dbReference>
<keyword evidence="1" id="KW-0238">DNA-binding</keyword>
<dbReference type="AlphaFoldDB" id="A0A6N3G9G6"/>
<dbReference type="SUPFAM" id="SSF47413">
    <property type="entry name" value="lambda repressor-like DNA-binding domains"/>
    <property type="match status" value="1"/>
</dbReference>
<feature type="transmembrane region" description="Helical" evidence="3">
    <location>
        <begin position="79"/>
        <end position="100"/>
    </location>
</feature>
<proteinExistence type="predicted"/>
<gene>
    <name evidence="6" type="ORF">ECLFYP2_00788</name>
    <name evidence="5" type="ORF">P7I32_16115</name>
</gene>
<evidence type="ECO:0000313" key="5">
    <source>
        <dbReference type="EMBL" id="MDT2966107.1"/>
    </source>
</evidence>
<evidence type="ECO:0000256" key="2">
    <source>
        <dbReference type="SAM" id="Coils"/>
    </source>
</evidence>
<accession>A0A6N3G9G6</accession>
<dbReference type="Pfam" id="PF01381">
    <property type="entry name" value="HTH_3"/>
    <property type="match status" value="1"/>
</dbReference>
<dbReference type="PROSITE" id="PS50943">
    <property type="entry name" value="HTH_CROC1"/>
    <property type="match status" value="1"/>
</dbReference>
<keyword evidence="2" id="KW-0175">Coiled coil</keyword>
<feature type="coiled-coil region" evidence="2">
    <location>
        <begin position="102"/>
        <end position="129"/>
    </location>
</feature>
<reference evidence="5" key="2">
    <citation type="submission" date="2023-03" db="EMBL/GenBank/DDBJ databases">
        <authorList>
            <person name="Shen W."/>
            <person name="Cai J."/>
        </authorList>
    </citation>
    <scope>NUCLEOTIDE SEQUENCE</scope>
    <source>
        <strain evidence="5">K72-2</strain>
    </source>
</reference>
<evidence type="ECO:0000313" key="6">
    <source>
        <dbReference type="EMBL" id="VYU60856.1"/>
    </source>
</evidence>
<evidence type="ECO:0000259" key="4">
    <source>
        <dbReference type="PROSITE" id="PS50943"/>
    </source>
</evidence>
<keyword evidence="3" id="KW-0472">Membrane</keyword>
<dbReference type="PANTHER" id="PTHR46558">
    <property type="entry name" value="TRACRIPTIONAL REGULATORY PROTEIN-RELATED-RELATED"/>
    <property type="match status" value="1"/>
</dbReference>
<dbReference type="EMBL" id="JARQDV010000018">
    <property type="protein sequence ID" value="MDT2966107.1"/>
    <property type="molecule type" value="Genomic_DNA"/>
</dbReference>
<dbReference type="Gene3D" id="1.10.260.40">
    <property type="entry name" value="lambda repressor-like DNA-binding domains"/>
    <property type="match status" value="1"/>
</dbReference>
<evidence type="ECO:0000256" key="3">
    <source>
        <dbReference type="SAM" id="Phobius"/>
    </source>
</evidence>
<reference evidence="6" key="1">
    <citation type="submission" date="2019-11" db="EMBL/GenBank/DDBJ databases">
        <authorList>
            <person name="Feng L."/>
        </authorList>
    </citation>
    <scope>NUCLEOTIDE SEQUENCE</scope>
    <source>
        <strain evidence="6">ECasseliflavusLFYP2</strain>
    </source>
</reference>